<evidence type="ECO:0000313" key="5">
    <source>
        <dbReference type="EMBL" id="KAK4444779.1"/>
    </source>
</evidence>
<dbReference type="InterPro" id="IPR027417">
    <property type="entry name" value="P-loop_NTPase"/>
</dbReference>
<dbReference type="InterPro" id="IPR053137">
    <property type="entry name" value="NLR-like"/>
</dbReference>
<dbReference type="InterPro" id="IPR054471">
    <property type="entry name" value="GPIID_WHD"/>
</dbReference>
<evidence type="ECO:0000313" key="6">
    <source>
        <dbReference type="Proteomes" id="UP001321760"/>
    </source>
</evidence>
<dbReference type="AlphaFoldDB" id="A0AAV9G9I1"/>
<keyword evidence="2" id="KW-0040">ANK repeat</keyword>
<dbReference type="InterPro" id="IPR056884">
    <property type="entry name" value="NPHP3-like_N"/>
</dbReference>
<evidence type="ECO:0008006" key="7">
    <source>
        <dbReference type="Google" id="ProtNLM"/>
    </source>
</evidence>
<dbReference type="Gene3D" id="3.40.50.1580">
    <property type="entry name" value="Nucleoside phosphorylase domain"/>
    <property type="match status" value="1"/>
</dbReference>
<feature type="domain" description="GPI inositol-deacylase winged helix" evidence="3">
    <location>
        <begin position="664"/>
        <end position="748"/>
    </location>
</feature>
<dbReference type="Pfam" id="PF24883">
    <property type="entry name" value="NPHP3_N"/>
    <property type="match status" value="1"/>
</dbReference>
<keyword evidence="6" id="KW-1185">Reference proteome</keyword>
<gene>
    <name evidence="5" type="ORF">QBC34DRAFT_384994</name>
</gene>
<protein>
    <recommendedName>
        <fullName evidence="7">Nucleoside phosphorylase domain-containing protein</fullName>
    </recommendedName>
</protein>
<feature type="repeat" description="ANK" evidence="2">
    <location>
        <begin position="1053"/>
        <end position="1077"/>
    </location>
</feature>
<dbReference type="SUPFAM" id="SSF53167">
    <property type="entry name" value="Purine and uridine phosphorylases"/>
    <property type="match status" value="1"/>
</dbReference>
<sequence length="1164" mass="129705">MASSNKLTHDDYTVGWVSALPVELTAAMKMLDETHPKLPIPKDDTNRGYEFGSIAGHNVVLTCLPAGGIGTTPATAAAIQMVRTFRSIRFGLMVGVGASVGRDVRLGDVVVSTPEDNNPGVIQWDFGKAEDGGNFRKTGSLDKPPGFLLTALNFLRAKHNSGDSRIEEYLDEMLGKFKSREFAVKYLKPSSEDVLFRAKSAHVIKRPTDSDGGTDREEDEESSDESCQFCDKTKVVKRKCREPGSGAKVHYGLIASGNRVIKDAVFRDELKGFLKPVGKVLSIEMEAAGLMDNFPCLVIRGICDYADSHKNKTWQPYAAAVAAAFAKDLLQYVQPKVVEAEERIISKLEQIVKQVESDTATARLRSEEQKDLQILEWITPFNYGHQQSHHLKKHQPGTGEWFLSSIEFKTWIEAGGQTLFCHGNPGSGKTIMTSIAIDEVKSHFGNNASVGIAYIYCDYLEINQQQADDLLSSVLKQLAQRSMKFASSLPENVKSLYDRHQHEGTRPGLEEISTSLESVASAYHRIFILIDGLDEADKGCRTKFLRKILPIPDIISIFEKSGSTEMEIRADDEDVQRYIEGHIEEYLPTFVHHDQELRQLIKTKISEAASGVFLIAYLSLRALGDKHSRKDLKTELNDLHDRGPSCNRSRAYDKTMDLINRQQEGWRKLARRVLGWVTYAERPMTALELQHALAVESNTSEMDAENLTSVEDMISVTAGLVMMEKETNIIRLVHFSTREYLRNREELSAEAFDSEIAKMCGIYLGFATFASGACNSHDEFLERMESNPFYRYASHNWGHHARRTPHLCHEAMAFLDCQPKVEASVQALFVDTDWRRWPSSYDYYKYFPHQSGGLHLAARLGVEQALAMLLQHCEDPNPQDSYGNTPLSLAADGGHEAAVKLLLATDGVEIDVRNVRRRTPLHEAAQRGHKVIVKLLLDTERAEPQRRHNYGQMSLNRAAEEGRTAVGRLLLASCRPVKADLKDELGRTPLSYAAEEGHKDVVELLLDNCQVYADSYNKVGRTVLSDAAGKGHRDIVQLLLSNSHVHADSVDKWGRTPLSYAAKKGDEGIVNLLLATGQVNLNAKDKNGVTPLGYATIWAHQDVAKLLLATGQVDVNSKDKYGYTPLIYATVWGHQDVVELLRAYPGIEDLEEECNGAGNQEGSE</sequence>
<dbReference type="PANTHER" id="PTHR46082">
    <property type="entry name" value="ATP/GTP-BINDING PROTEIN-RELATED"/>
    <property type="match status" value="1"/>
</dbReference>
<dbReference type="GO" id="GO:0003824">
    <property type="term" value="F:catalytic activity"/>
    <property type="evidence" value="ECO:0007669"/>
    <property type="project" value="InterPro"/>
</dbReference>
<dbReference type="PANTHER" id="PTHR46082:SF11">
    <property type="entry name" value="AAA+ ATPASE DOMAIN-CONTAINING PROTEIN-RELATED"/>
    <property type="match status" value="1"/>
</dbReference>
<dbReference type="SUPFAM" id="SSF48403">
    <property type="entry name" value="Ankyrin repeat"/>
    <property type="match status" value="1"/>
</dbReference>
<name>A0AAV9G9I1_9PEZI</name>
<evidence type="ECO:0000259" key="4">
    <source>
        <dbReference type="Pfam" id="PF24883"/>
    </source>
</evidence>
<organism evidence="5 6">
    <name type="scientific">Podospora aff. communis PSN243</name>
    <dbReference type="NCBI Taxonomy" id="3040156"/>
    <lineage>
        <taxon>Eukaryota</taxon>
        <taxon>Fungi</taxon>
        <taxon>Dikarya</taxon>
        <taxon>Ascomycota</taxon>
        <taxon>Pezizomycotina</taxon>
        <taxon>Sordariomycetes</taxon>
        <taxon>Sordariomycetidae</taxon>
        <taxon>Sordariales</taxon>
        <taxon>Podosporaceae</taxon>
        <taxon>Podospora</taxon>
    </lineage>
</organism>
<dbReference type="Gene3D" id="3.40.50.300">
    <property type="entry name" value="P-loop containing nucleotide triphosphate hydrolases"/>
    <property type="match status" value="1"/>
</dbReference>
<feature type="domain" description="Nephrocystin 3-like N-terminal" evidence="4">
    <location>
        <begin position="397"/>
        <end position="539"/>
    </location>
</feature>
<dbReference type="Pfam" id="PF12796">
    <property type="entry name" value="Ank_2"/>
    <property type="match status" value="3"/>
</dbReference>
<reference evidence="5" key="1">
    <citation type="journal article" date="2023" name="Mol. Phylogenet. Evol.">
        <title>Genome-scale phylogeny and comparative genomics of the fungal order Sordariales.</title>
        <authorList>
            <person name="Hensen N."/>
            <person name="Bonometti L."/>
            <person name="Westerberg I."/>
            <person name="Brannstrom I.O."/>
            <person name="Guillou S."/>
            <person name="Cros-Aarteil S."/>
            <person name="Calhoun S."/>
            <person name="Haridas S."/>
            <person name="Kuo A."/>
            <person name="Mondo S."/>
            <person name="Pangilinan J."/>
            <person name="Riley R."/>
            <person name="LaButti K."/>
            <person name="Andreopoulos B."/>
            <person name="Lipzen A."/>
            <person name="Chen C."/>
            <person name="Yan M."/>
            <person name="Daum C."/>
            <person name="Ng V."/>
            <person name="Clum A."/>
            <person name="Steindorff A."/>
            <person name="Ohm R.A."/>
            <person name="Martin F."/>
            <person name="Silar P."/>
            <person name="Natvig D.O."/>
            <person name="Lalanne C."/>
            <person name="Gautier V."/>
            <person name="Ament-Velasquez S.L."/>
            <person name="Kruys A."/>
            <person name="Hutchinson M.I."/>
            <person name="Powell A.J."/>
            <person name="Barry K."/>
            <person name="Miller A.N."/>
            <person name="Grigoriev I.V."/>
            <person name="Debuchy R."/>
            <person name="Gladieux P."/>
            <person name="Hiltunen Thoren M."/>
            <person name="Johannesson H."/>
        </authorList>
    </citation>
    <scope>NUCLEOTIDE SEQUENCE</scope>
    <source>
        <strain evidence="5">PSN243</strain>
    </source>
</reference>
<dbReference type="GO" id="GO:0009116">
    <property type="term" value="P:nucleoside metabolic process"/>
    <property type="evidence" value="ECO:0007669"/>
    <property type="project" value="InterPro"/>
</dbReference>
<comment type="caution">
    <text evidence="5">The sequence shown here is derived from an EMBL/GenBank/DDBJ whole genome shotgun (WGS) entry which is preliminary data.</text>
</comment>
<dbReference type="SMART" id="SM00248">
    <property type="entry name" value="ANK"/>
    <property type="match status" value="8"/>
</dbReference>
<feature type="repeat" description="ANK" evidence="2">
    <location>
        <begin position="916"/>
        <end position="938"/>
    </location>
</feature>
<dbReference type="InterPro" id="IPR035994">
    <property type="entry name" value="Nucleoside_phosphorylase_sf"/>
</dbReference>
<dbReference type="PROSITE" id="PS50088">
    <property type="entry name" value="ANK_REPEAT"/>
    <property type="match status" value="4"/>
</dbReference>
<feature type="repeat" description="ANK" evidence="2">
    <location>
        <begin position="882"/>
        <end position="915"/>
    </location>
</feature>
<evidence type="ECO:0000256" key="2">
    <source>
        <dbReference type="PROSITE-ProRule" id="PRU00023"/>
    </source>
</evidence>
<dbReference type="Pfam" id="PF00023">
    <property type="entry name" value="Ank"/>
    <property type="match status" value="1"/>
</dbReference>
<keyword evidence="1" id="KW-0677">Repeat</keyword>
<dbReference type="EMBL" id="MU865973">
    <property type="protein sequence ID" value="KAK4444779.1"/>
    <property type="molecule type" value="Genomic_DNA"/>
</dbReference>
<dbReference type="InterPro" id="IPR002110">
    <property type="entry name" value="Ankyrin_rpt"/>
</dbReference>
<dbReference type="Pfam" id="PF22939">
    <property type="entry name" value="WHD_GPIID"/>
    <property type="match status" value="1"/>
</dbReference>
<dbReference type="PROSITE" id="PS50297">
    <property type="entry name" value="ANK_REP_REGION"/>
    <property type="match status" value="4"/>
</dbReference>
<dbReference type="Proteomes" id="UP001321760">
    <property type="component" value="Unassembled WGS sequence"/>
</dbReference>
<dbReference type="Gene3D" id="1.25.40.20">
    <property type="entry name" value="Ankyrin repeat-containing domain"/>
    <property type="match status" value="2"/>
</dbReference>
<reference evidence="5" key="2">
    <citation type="submission" date="2023-05" db="EMBL/GenBank/DDBJ databases">
        <authorList>
            <consortium name="Lawrence Berkeley National Laboratory"/>
            <person name="Steindorff A."/>
            <person name="Hensen N."/>
            <person name="Bonometti L."/>
            <person name="Westerberg I."/>
            <person name="Brannstrom I.O."/>
            <person name="Guillou S."/>
            <person name="Cros-Aarteil S."/>
            <person name="Calhoun S."/>
            <person name="Haridas S."/>
            <person name="Kuo A."/>
            <person name="Mondo S."/>
            <person name="Pangilinan J."/>
            <person name="Riley R."/>
            <person name="Labutti K."/>
            <person name="Andreopoulos B."/>
            <person name="Lipzen A."/>
            <person name="Chen C."/>
            <person name="Yanf M."/>
            <person name="Daum C."/>
            <person name="Ng V."/>
            <person name="Clum A."/>
            <person name="Ohm R."/>
            <person name="Martin F."/>
            <person name="Silar P."/>
            <person name="Natvig D."/>
            <person name="Lalanne C."/>
            <person name="Gautier V."/>
            <person name="Ament-Velasquez S.L."/>
            <person name="Kruys A."/>
            <person name="Hutchinson M.I."/>
            <person name="Powell A.J."/>
            <person name="Barry K."/>
            <person name="Miller A.N."/>
            <person name="Grigoriev I.V."/>
            <person name="Debuchy R."/>
            <person name="Gladieux P."/>
            <person name="Thoren M.H."/>
            <person name="Johannesson H."/>
        </authorList>
    </citation>
    <scope>NUCLEOTIDE SEQUENCE</scope>
    <source>
        <strain evidence="5">PSN243</strain>
    </source>
</reference>
<feature type="repeat" description="ANK" evidence="2">
    <location>
        <begin position="985"/>
        <end position="1008"/>
    </location>
</feature>
<proteinExistence type="predicted"/>
<evidence type="ECO:0000256" key="1">
    <source>
        <dbReference type="ARBA" id="ARBA00022737"/>
    </source>
</evidence>
<accession>A0AAV9G9I1</accession>
<dbReference type="InterPro" id="IPR036770">
    <property type="entry name" value="Ankyrin_rpt-contain_sf"/>
</dbReference>
<evidence type="ECO:0000259" key="3">
    <source>
        <dbReference type="Pfam" id="PF22939"/>
    </source>
</evidence>